<feature type="domain" description="Dihydroneopterin aldolase/epimerase" evidence="9">
    <location>
        <begin position="10"/>
        <end position="120"/>
    </location>
</feature>
<dbReference type="PANTHER" id="PTHR42844">
    <property type="entry name" value="DIHYDRONEOPTERIN ALDOLASE 1-RELATED"/>
    <property type="match status" value="1"/>
</dbReference>
<keyword evidence="7 8" id="KW-0456">Lyase</keyword>
<protein>
    <recommendedName>
        <fullName evidence="8">7,8-dihydroneopterin aldolase</fullName>
        <ecNumber evidence="8">4.1.2.25</ecNumber>
    </recommendedName>
</protein>
<dbReference type="AlphaFoldDB" id="Q7VMJ7"/>
<evidence type="ECO:0000256" key="1">
    <source>
        <dbReference type="ARBA" id="ARBA00000693"/>
    </source>
</evidence>
<dbReference type="NCBIfam" id="TIGR00525">
    <property type="entry name" value="folB"/>
    <property type="match status" value="1"/>
</dbReference>
<dbReference type="CDD" id="cd00534">
    <property type="entry name" value="DHNA_DHNTPE"/>
    <property type="match status" value="1"/>
</dbReference>
<evidence type="ECO:0000256" key="2">
    <source>
        <dbReference type="ARBA" id="ARBA00001353"/>
    </source>
</evidence>
<dbReference type="GO" id="GO:0016853">
    <property type="term" value="F:isomerase activity"/>
    <property type="evidence" value="ECO:0007669"/>
    <property type="project" value="UniProtKB-KW"/>
</dbReference>
<evidence type="ECO:0000256" key="5">
    <source>
        <dbReference type="ARBA" id="ARBA00022909"/>
    </source>
</evidence>
<accession>Q7VMJ7</accession>
<evidence type="ECO:0000256" key="3">
    <source>
        <dbReference type="ARBA" id="ARBA00005013"/>
    </source>
</evidence>
<dbReference type="EMBL" id="AE017143">
    <property type="protein sequence ID" value="AAP95859.1"/>
    <property type="molecule type" value="Genomic_DNA"/>
</dbReference>
<evidence type="ECO:0000256" key="6">
    <source>
        <dbReference type="ARBA" id="ARBA00023235"/>
    </source>
</evidence>
<sequence length="123" mass="14100">MRKTKMADKVFIHELTAFAAIGAYDWEHTIKQRLVFNIEMAWDFTQAVMTEDLQYCLNYAEISEKILHFVESKPFKLVETVAHQVADFLQENYAIQALRIELHKPKAVAQASSVGVIVERGAD</sequence>
<keyword evidence="11" id="KW-1185">Reference proteome</keyword>
<keyword evidence="6" id="KW-0413">Isomerase</keyword>
<evidence type="ECO:0000259" key="9">
    <source>
        <dbReference type="SMART" id="SM00905"/>
    </source>
</evidence>
<comment type="catalytic activity">
    <reaction evidence="2 8">
        <text>7,8-dihydroneopterin = 6-hydroxymethyl-7,8-dihydropterin + glycolaldehyde</text>
        <dbReference type="Rhea" id="RHEA:10540"/>
        <dbReference type="ChEBI" id="CHEBI:17001"/>
        <dbReference type="ChEBI" id="CHEBI:17071"/>
        <dbReference type="ChEBI" id="CHEBI:44841"/>
        <dbReference type="EC" id="4.1.2.25"/>
    </reaction>
</comment>
<dbReference type="Gene3D" id="3.30.1130.10">
    <property type="match status" value="1"/>
</dbReference>
<dbReference type="UniPathway" id="UPA00077">
    <property type="reaction ID" value="UER00154"/>
</dbReference>
<evidence type="ECO:0000256" key="7">
    <source>
        <dbReference type="ARBA" id="ARBA00023239"/>
    </source>
</evidence>
<dbReference type="GO" id="GO:0046656">
    <property type="term" value="P:folic acid biosynthetic process"/>
    <property type="evidence" value="ECO:0007669"/>
    <property type="project" value="UniProtKB-UniRule"/>
</dbReference>
<dbReference type="NCBIfam" id="TIGR00526">
    <property type="entry name" value="folB_dom"/>
    <property type="match status" value="1"/>
</dbReference>
<name>Q7VMJ7_HAEDU</name>
<dbReference type="GO" id="GO:0005737">
    <property type="term" value="C:cytoplasm"/>
    <property type="evidence" value="ECO:0007669"/>
    <property type="project" value="TreeGrafter"/>
</dbReference>
<proteinExistence type="inferred from homology"/>
<dbReference type="Proteomes" id="UP000001022">
    <property type="component" value="Chromosome"/>
</dbReference>
<dbReference type="InterPro" id="IPR006156">
    <property type="entry name" value="Dihydroneopterin_aldolase"/>
</dbReference>
<comment type="catalytic activity">
    <reaction evidence="1">
        <text>7,8-dihydroneopterin = 7,8-dihydromonapterin</text>
        <dbReference type="Rhea" id="RHEA:45328"/>
        <dbReference type="ChEBI" id="CHEBI:17001"/>
        <dbReference type="ChEBI" id="CHEBI:71175"/>
        <dbReference type="EC" id="5.1.99.8"/>
    </reaction>
</comment>
<dbReference type="InterPro" id="IPR006157">
    <property type="entry name" value="FolB_dom"/>
</dbReference>
<reference evidence="11" key="1">
    <citation type="submission" date="2003-06" db="EMBL/GenBank/DDBJ databases">
        <title>The complete genome sequence of Haemophilus ducreyi.</title>
        <authorList>
            <person name="Munson R.S. Jr."/>
            <person name="Ray W.C."/>
            <person name="Mahairas G."/>
            <person name="Sabo P."/>
            <person name="Mungur R."/>
            <person name="Johnson L."/>
            <person name="Nguyen D."/>
            <person name="Wang J."/>
            <person name="Forst C."/>
            <person name="Hood L."/>
        </authorList>
    </citation>
    <scope>NUCLEOTIDE SEQUENCE [LARGE SCALE GENOMIC DNA]</scope>
    <source>
        <strain evidence="11">35000HP / ATCC 700724</strain>
    </source>
</reference>
<dbReference type="HOGENOM" id="CLU_112632_0_2_6"/>
<dbReference type="eggNOG" id="COG1539">
    <property type="taxonomic scope" value="Bacteria"/>
</dbReference>
<dbReference type="FunFam" id="3.30.1130.10:FF:000002">
    <property type="entry name" value="7,8-dihydroneopterin aldolase"/>
    <property type="match status" value="1"/>
</dbReference>
<dbReference type="SMART" id="SM00905">
    <property type="entry name" value="FolB"/>
    <property type="match status" value="1"/>
</dbReference>
<dbReference type="GO" id="GO:0004150">
    <property type="term" value="F:dihydroneopterin aldolase activity"/>
    <property type="evidence" value="ECO:0007669"/>
    <property type="project" value="UniProtKB-UniRule"/>
</dbReference>
<evidence type="ECO:0000256" key="8">
    <source>
        <dbReference type="RuleBase" id="RU362079"/>
    </source>
</evidence>
<comment type="similarity">
    <text evidence="4 8">Belongs to the DHNA family.</text>
</comment>
<comment type="function">
    <text evidence="8">Catalyzes the conversion of 7,8-dihydroneopterin to 6-hydroxymethyl-7,8-dihydropterin.</text>
</comment>
<evidence type="ECO:0000313" key="10">
    <source>
        <dbReference type="EMBL" id="AAP95859.1"/>
    </source>
</evidence>
<dbReference type="STRING" id="233412.HD_0978"/>
<dbReference type="PANTHER" id="PTHR42844:SF1">
    <property type="entry name" value="DIHYDRONEOPTERIN ALDOLASE 1-RELATED"/>
    <property type="match status" value="1"/>
</dbReference>
<organism evidence="10 11">
    <name type="scientific">Haemophilus ducreyi (strain 35000HP / ATCC 700724)</name>
    <dbReference type="NCBI Taxonomy" id="233412"/>
    <lineage>
        <taxon>Bacteria</taxon>
        <taxon>Pseudomonadati</taxon>
        <taxon>Pseudomonadota</taxon>
        <taxon>Gammaproteobacteria</taxon>
        <taxon>Pasteurellales</taxon>
        <taxon>Pasteurellaceae</taxon>
        <taxon>Haemophilus</taxon>
    </lineage>
</organism>
<dbReference type="KEGG" id="hdu:HD_0978"/>
<evidence type="ECO:0000313" key="11">
    <source>
        <dbReference type="Proteomes" id="UP000001022"/>
    </source>
</evidence>
<dbReference type="InterPro" id="IPR043133">
    <property type="entry name" value="GTP-CH-I_C/QueF"/>
</dbReference>
<keyword evidence="5 8" id="KW-0289">Folate biosynthesis</keyword>
<dbReference type="EC" id="4.1.2.25" evidence="8"/>
<comment type="pathway">
    <text evidence="3 8">Cofactor biosynthesis; tetrahydrofolate biosynthesis; 2-amino-4-hydroxy-6-hydroxymethyl-7,8-dihydropteridine diphosphate from 7,8-dihydroneopterin triphosphate: step 3/4.</text>
</comment>
<gene>
    <name evidence="10" type="primary">folB</name>
    <name evidence="10" type="ordered locus">HD_0978</name>
</gene>
<dbReference type="SUPFAM" id="SSF55620">
    <property type="entry name" value="Tetrahydrobiopterin biosynthesis enzymes-like"/>
    <property type="match status" value="1"/>
</dbReference>
<dbReference type="Pfam" id="PF02152">
    <property type="entry name" value="FolB"/>
    <property type="match status" value="1"/>
</dbReference>
<evidence type="ECO:0000256" key="4">
    <source>
        <dbReference type="ARBA" id="ARBA00005708"/>
    </source>
</evidence>
<dbReference type="GO" id="GO:0046654">
    <property type="term" value="P:tetrahydrofolate biosynthetic process"/>
    <property type="evidence" value="ECO:0007669"/>
    <property type="project" value="UniProtKB-UniRule"/>
</dbReference>